<dbReference type="Proteomes" id="UP000717328">
    <property type="component" value="Unassembled WGS sequence"/>
</dbReference>
<sequence>MAPNYIAPPHNSPQVPIGPHTVRAPTVKADVVAPTVLSVGTANLTVQLPMHATQSYVMPLASMWQQTSDSWLQNCQQAAREEDVRQQIKKTNLESQQTRELQVTILSWLAEDQDSIALSLVVKTFPNFRIKDHGELVNLLGMDISSWAEIYDPVKDRWVAHSIDMSHLVKRDAVLLLRRLPNGLSGDRLHPHHCPGMVEEMNKLHPVRSKRKCTDLPEPKTSVPSNVNHTPWPHKCLHSQSVAIQDPQTPSSSKMSDTPLTPHPFPDIEPLYLPPVEVPQLADTSRPTTPTSDLAPLLKYRLFCGKRLRHAGERLWPCSFYAQDVIEAYPAAVKNFIDSPEKELSWNAFRNRTVEVIEVADSEGEAATPENNYHSGDGKHSRASSVSLSSSHNSNTHFDFDNDDIPLDPTKVCPYCDEKWPKVPSAELLHQRETLEKMSFPDPGPHSANPLHQQIVPAVCAASFCSLHRFETTVIDIAVREKWPQTVDWVKFENRIWRSQAAIQTIIQDPSSSLFHQILQVTVSNLGSLDRALGSGGRYDFSSKYGNGTG</sequence>
<evidence type="ECO:0000313" key="2">
    <source>
        <dbReference type="EMBL" id="KAG5649399.1"/>
    </source>
</evidence>
<dbReference type="EMBL" id="JABCKI010001058">
    <property type="protein sequence ID" value="KAG5649399.1"/>
    <property type="molecule type" value="Genomic_DNA"/>
</dbReference>
<feature type="region of interest" description="Disordered" evidence="1">
    <location>
        <begin position="361"/>
        <end position="390"/>
    </location>
</feature>
<accession>A0A9P7GGX2</accession>
<comment type="caution">
    <text evidence="2">The sequence shown here is derived from an EMBL/GenBank/DDBJ whole genome shotgun (WGS) entry which is preliminary data.</text>
</comment>
<feature type="compositionally biased region" description="Polar residues" evidence="1">
    <location>
        <begin position="244"/>
        <end position="259"/>
    </location>
</feature>
<name>A0A9P7GGX2_9AGAR</name>
<gene>
    <name evidence="2" type="ORF">H0H81_004106</name>
</gene>
<proteinExistence type="predicted"/>
<evidence type="ECO:0000256" key="1">
    <source>
        <dbReference type="SAM" id="MobiDB-lite"/>
    </source>
</evidence>
<organism evidence="2 3">
    <name type="scientific">Sphagnurus paluster</name>
    <dbReference type="NCBI Taxonomy" id="117069"/>
    <lineage>
        <taxon>Eukaryota</taxon>
        <taxon>Fungi</taxon>
        <taxon>Dikarya</taxon>
        <taxon>Basidiomycota</taxon>
        <taxon>Agaricomycotina</taxon>
        <taxon>Agaricomycetes</taxon>
        <taxon>Agaricomycetidae</taxon>
        <taxon>Agaricales</taxon>
        <taxon>Tricholomatineae</taxon>
        <taxon>Lyophyllaceae</taxon>
        <taxon>Sphagnurus</taxon>
    </lineage>
</organism>
<reference evidence="2" key="1">
    <citation type="submission" date="2021-02" db="EMBL/GenBank/DDBJ databases">
        <authorList>
            <person name="Nieuwenhuis M."/>
            <person name="Van De Peppel L.J.J."/>
        </authorList>
    </citation>
    <scope>NUCLEOTIDE SEQUENCE</scope>
    <source>
        <strain evidence="2">D49</strain>
    </source>
</reference>
<keyword evidence="3" id="KW-1185">Reference proteome</keyword>
<reference evidence="2" key="2">
    <citation type="submission" date="2021-10" db="EMBL/GenBank/DDBJ databases">
        <title>Phylogenomics reveals ancestral predisposition of the termite-cultivated fungus Termitomyces towards a domesticated lifestyle.</title>
        <authorList>
            <person name="Auxier B."/>
            <person name="Grum-Grzhimaylo A."/>
            <person name="Cardenas M.E."/>
            <person name="Lodge J.D."/>
            <person name="Laessoe T."/>
            <person name="Pedersen O."/>
            <person name="Smith M.E."/>
            <person name="Kuyper T.W."/>
            <person name="Franco-Molano E.A."/>
            <person name="Baroni T.J."/>
            <person name="Aanen D.K."/>
        </authorList>
    </citation>
    <scope>NUCLEOTIDE SEQUENCE</scope>
    <source>
        <strain evidence="2">D49</strain>
    </source>
</reference>
<protein>
    <submittedName>
        <fullName evidence="2">Uncharacterized protein</fullName>
    </submittedName>
</protein>
<feature type="region of interest" description="Disordered" evidence="1">
    <location>
        <begin position="244"/>
        <end position="266"/>
    </location>
</feature>
<evidence type="ECO:0000313" key="3">
    <source>
        <dbReference type="Proteomes" id="UP000717328"/>
    </source>
</evidence>
<dbReference type="AlphaFoldDB" id="A0A9P7GGX2"/>
<feature type="region of interest" description="Disordered" evidence="1">
    <location>
        <begin position="210"/>
        <end position="232"/>
    </location>
</feature>
<dbReference type="OrthoDB" id="128308at2759"/>